<dbReference type="EMBL" id="JBGMDY010000005">
    <property type="protein sequence ID" value="KAL2333403.1"/>
    <property type="molecule type" value="Genomic_DNA"/>
</dbReference>
<keyword evidence="1" id="KW-0067">ATP-binding</keyword>
<dbReference type="PROSITE" id="PS50011">
    <property type="entry name" value="PROTEIN_KINASE_DOM"/>
    <property type="match status" value="1"/>
</dbReference>
<keyword evidence="1" id="KW-0547">Nucleotide-binding</keyword>
<dbReference type="PANTHER" id="PTHR46146:SF14">
    <property type="entry name" value="SERINE_THREONINE-KINASE CCR4-LIKE PROTEIN"/>
    <property type="match status" value="1"/>
</dbReference>
<evidence type="ECO:0000313" key="3">
    <source>
        <dbReference type="EMBL" id="KAL2333403.1"/>
    </source>
</evidence>
<dbReference type="Pfam" id="PF00069">
    <property type="entry name" value="Pkinase"/>
    <property type="match status" value="1"/>
</dbReference>
<gene>
    <name evidence="3" type="ORF">Fmac_014616</name>
</gene>
<dbReference type="GO" id="GO:0005524">
    <property type="term" value="F:ATP binding"/>
    <property type="evidence" value="ECO:0007669"/>
    <property type="project" value="UniProtKB-UniRule"/>
</dbReference>
<dbReference type="PANTHER" id="PTHR46146">
    <property type="entry name" value="SERINE/THREONINE-PROTEIN KINASE-LIKE PROTEIN CCR4"/>
    <property type="match status" value="1"/>
</dbReference>
<organism evidence="3 4">
    <name type="scientific">Flemingia macrophylla</name>
    <dbReference type="NCBI Taxonomy" id="520843"/>
    <lineage>
        <taxon>Eukaryota</taxon>
        <taxon>Viridiplantae</taxon>
        <taxon>Streptophyta</taxon>
        <taxon>Embryophyta</taxon>
        <taxon>Tracheophyta</taxon>
        <taxon>Spermatophyta</taxon>
        <taxon>Magnoliopsida</taxon>
        <taxon>eudicotyledons</taxon>
        <taxon>Gunneridae</taxon>
        <taxon>Pentapetalae</taxon>
        <taxon>rosids</taxon>
        <taxon>fabids</taxon>
        <taxon>Fabales</taxon>
        <taxon>Fabaceae</taxon>
        <taxon>Papilionoideae</taxon>
        <taxon>50 kb inversion clade</taxon>
        <taxon>NPAAA clade</taxon>
        <taxon>indigoferoid/millettioid clade</taxon>
        <taxon>Phaseoleae</taxon>
        <taxon>Flemingia</taxon>
    </lineage>
</organism>
<keyword evidence="4" id="KW-1185">Reference proteome</keyword>
<comment type="caution">
    <text evidence="3">The sequence shown here is derived from an EMBL/GenBank/DDBJ whole genome shotgun (WGS) entry which is preliminary data.</text>
</comment>
<reference evidence="3 4" key="1">
    <citation type="submission" date="2024-08" db="EMBL/GenBank/DDBJ databases">
        <title>Insights into the chromosomal genome structure of Flemingia macrophylla.</title>
        <authorList>
            <person name="Ding Y."/>
            <person name="Zhao Y."/>
            <person name="Bi W."/>
            <person name="Wu M."/>
            <person name="Zhao G."/>
            <person name="Gong Y."/>
            <person name="Li W."/>
            <person name="Zhang P."/>
        </authorList>
    </citation>
    <scope>NUCLEOTIDE SEQUENCE [LARGE SCALE GENOMIC DNA]</scope>
    <source>
        <strain evidence="3">DYQJB</strain>
        <tissue evidence="3">Leaf</tissue>
    </source>
</reference>
<feature type="binding site" evidence="1">
    <location>
        <position position="217"/>
    </location>
    <ligand>
        <name>ATP</name>
        <dbReference type="ChEBI" id="CHEBI:30616"/>
    </ligand>
</feature>
<evidence type="ECO:0000259" key="2">
    <source>
        <dbReference type="PROSITE" id="PS50011"/>
    </source>
</evidence>
<dbReference type="AlphaFoldDB" id="A0ABD1MC86"/>
<protein>
    <recommendedName>
        <fullName evidence="2">Protein kinase domain-containing protein</fullName>
    </recommendedName>
</protein>
<dbReference type="PROSITE" id="PS00107">
    <property type="entry name" value="PROTEIN_KINASE_ATP"/>
    <property type="match status" value="1"/>
</dbReference>
<proteinExistence type="predicted"/>
<dbReference type="InterPro" id="IPR011009">
    <property type="entry name" value="Kinase-like_dom_sf"/>
</dbReference>
<dbReference type="SUPFAM" id="SSF56112">
    <property type="entry name" value="Protein kinase-like (PK-like)"/>
    <property type="match status" value="1"/>
</dbReference>
<dbReference type="Gene3D" id="1.10.510.10">
    <property type="entry name" value="Transferase(Phosphotransferase) domain 1"/>
    <property type="match status" value="1"/>
</dbReference>
<accession>A0ABD1MC86</accession>
<evidence type="ECO:0000313" key="4">
    <source>
        <dbReference type="Proteomes" id="UP001603857"/>
    </source>
</evidence>
<sequence length="417" mass="44649">MANSASGFTWAVDSAIRSCGTTPNLGASRVHSFTSAVENALSSINIGGDLSASHSFVHGFASGVDRAISSIVIGGDFEATSVHGFTWEVDNAIRSTIGGYLGADPVHGFHSGVDNAIRSTTGGYLGADPVHGFDSVVDNAIHSVIGGDLEAPPMQGFASGVDNVMSDATGDKDFQLFTLAELVKATNNFSFDNMIGVGSFGGVHRGKLVDGREVAIKRVETEPKMKWLQEGSSVLNSWRMRIKIALDASRGIEYLHGYEFPHIIHRNIKSSNILLDATWTARVADFGWTFVKKTTGTAGYVDPEYHDLNVLTVKSDVYGFGIVLLELLTGKRPIFNHGEDGGTLLSVVDFAGPDILAREWMKILDPSVGPPNVNEAKAVELMAYTAIKCVNLKGKDRPTMLDVVNNLSRALAICEKS</sequence>
<feature type="domain" description="Protein kinase" evidence="2">
    <location>
        <begin position="130"/>
        <end position="411"/>
    </location>
</feature>
<dbReference type="InterPro" id="IPR000719">
    <property type="entry name" value="Prot_kinase_dom"/>
</dbReference>
<dbReference type="Gene3D" id="3.30.200.20">
    <property type="entry name" value="Phosphorylase Kinase, domain 1"/>
    <property type="match status" value="1"/>
</dbReference>
<evidence type="ECO:0000256" key="1">
    <source>
        <dbReference type="PROSITE-ProRule" id="PRU10141"/>
    </source>
</evidence>
<name>A0ABD1MC86_9FABA</name>
<dbReference type="InterPro" id="IPR017441">
    <property type="entry name" value="Protein_kinase_ATP_BS"/>
</dbReference>
<dbReference type="Proteomes" id="UP001603857">
    <property type="component" value="Unassembled WGS sequence"/>
</dbReference>